<organism evidence="6 7">
    <name type="scientific">Dyella nitratireducens</name>
    <dbReference type="NCBI Taxonomy" id="1849580"/>
    <lineage>
        <taxon>Bacteria</taxon>
        <taxon>Pseudomonadati</taxon>
        <taxon>Pseudomonadota</taxon>
        <taxon>Gammaproteobacteria</taxon>
        <taxon>Lysobacterales</taxon>
        <taxon>Rhodanobacteraceae</taxon>
        <taxon>Dyella</taxon>
    </lineage>
</organism>
<dbReference type="InterPro" id="IPR006143">
    <property type="entry name" value="RND_pump_MFP"/>
</dbReference>
<feature type="transmembrane region" description="Helical" evidence="2">
    <location>
        <begin position="20"/>
        <end position="39"/>
    </location>
</feature>
<reference evidence="7" key="1">
    <citation type="journal article" date="2019" name="Int. J. Syst. Evol. Microbiol.">
        <title>The Global Catalogue of Microorganisms (GCM) 10K type strain sequencing project: providing services to taxonomists for standard genome sequencing and annotation.</title>
        <authorList>
            <consortium name="The Broad Institute Genomics Platform"/>
            <consortium name="The Broad Institute Genome Sequencing Center for Infectious Disease"/>
            <person name="Wu L."/>
            <person name="Ma J."/>
        </authorList>
    </citation>
    <scope>NUCLEOTIDE SEQUENCE [LARGE SCALE GENOMIC DNA]</scope>
    <source>
        <strain evidence="7">CGMCC 1.15439</strain>
    </source>
</reference>
<dbReference type="InterPro" id="IPR058624">
    <property type="entry name" value="MdtA-like_HH"/>
</dbReference>
<evidence type="ECO:0000313" key="7">
    <source>
        <dbReference type="Proteomes" id="UP000620046"/>
    </source>
</evidence>
<feature type="domain" description="CusB-like beta-barrel" evidence="5">
    <location>
        <begin position="236"/>
        <end position="307"/>
    </location>
</feature>
<sequence>MSSEATLHPSQKLSKRGLHLAGVVIATILVAIVVIGLITRATQANSLKSWTQEQAVPTVSVVMPELGKTGPVLDLPGQLQAYTRAPIYAQVSGYLKGWKTDIGAPVKAGELLGEISTPELDQQLQQARADLASTKANADLAAVTAKRWQAMLSSDSVAQQDVDQRTADYTAKLALMKAAQANVDRLEAAKAFARIVAPFDGVVTARDTDVGALINAGGGTGPELFVVSDIHKLRVYVQVPQRYGPSVRPGSNAVLMVPEYPGREFHAQVVATSNAVNTTSGTTLVQLQVDNADNQLMPGAFAHVRFHLPVDTTALRVPASSLIFDNGGLRVATVGTGDKVAFKQVSILFDYGKTVEIGSGLSTDDRVIDSPPDGIKDGDVVKLATDDMKLATEDTTAKPHEKA</sequence>
<keyword evidence="2" id="KW-0812">Transmembrane</keyword>
<evidence type="ECO:0000259" key="3">
    <source>
        <dbReference type="Pfam" id="PF25876"/>
    </source>
</evidence>
<keyword evidence="7" id="KW-1185">Reference proteome</keyword>
<feature type="domain" description="Multidrug resistance protein MdtA-like alpha-helical hairpin" evidence="3">
    <location>
        <begin position="123"/>
        <end position="184"/>
    </location>
</feature>
<protein>
    <submittedName>
        <fullName evidence="6">RND transporter MFP subunit</fullName>
    </submittedName>
</protein>
<dbReference type="Gene3D" id="2.40.50.100">
    <property type="match status" value="1"/>
</dbReference>
<dbReference type="Gene3D" id="1.10.287.470">
    <property type="entry name" value="Helix hairpin bin"/>
    <property type="match status" value="1"/>
</dbReference>
<comment type="similarity">
    <text evidence="1">Belongs to the membrane fusion protein (MFP) (TC 8.A.1) family.</text>
</comment>
<keyword evidence="2" id="KW-1133">Transmembrane helix</keyword>
<dbReference type="RefSeq" id="WP_188794152.1">
    <property type="nucleotide sequence ID" value="NZ_BMJA01000001.1"/>
</dbReference>
<dbReference type="Proteomes" id="UP000620046">
    <property type="component" value="Unassembled WGS sequence"/>
</dbReference>
<dbReference type="Pfam" id="PF25954">
    <property type="entry name" value="Beta-barrel_RND_2"/>
    <property type="match status" value="1"/>
</dbReference>
<accession>A0ABQ1FWL0</accession>
<dbReference type="NCBIfam" id="TIGR01730">
    <property type="entry name" value="RND_mfp"/>
    <property type="match status" value="1"/>
</dbReference>
<dbReference type="InterPro" id="IPR058792">
    <property type="entry name" value="Beta-barrel_RND_2"/>
</dbReference>
<dbReference type="InterPro" id="IPR058625">
    <property type="entry name" value="MdtA-like_BSH"/>
</dbReference>
<feature type="domain" description="Multidrug resistance protein MdtA-like barrel-sandwich hybrid" evidence="4">
    <location>
        <begin position="85"/>
        <end position="218"/>
    </location>
</feature>
<keyword evidence="2" id="KW-0472">Membrane</keyword>
<comment type="caution">
    <text evidence="6">The sequence shown here is derived from an EMBL/GenBank/DDBJ whole genome shotgun (WGS) entry which is preliminary data.</text>
</comment>
<dbReference type="SUPFAM" id="SSF111369">
    <property type="entry name" value="HlyD-like secretion proteins"/>
    <property type="match status" value="1"/>
</dbReference>
<evidence type="ECO:0000256" key="2">
    <source>
        <dbReference type="SAM" id="Phobius"/>
    </source>
</evidence>
<name>A0ABQ1FWL0_9GAMM</name>
<evidence type="ECO:0000259" key="5">
    <source>
        <dbReference type="Pfam" id="PF25954"/>
    </source>
</evidence>
<evidence type="ECO:0000313" key="6">
    <source>
        <dbReference type="EMBL" id="GGA31775.1"/>
    </source>
</evidence>
<dbReference type="EMBL" id="BMJA01000001">
    <property type="protein sequence ID" value="GGA31775.1"/>
    <property type="molecule type" value="Genomic_DNA"/>
</dbReference>
<evidence type="ECO:0000256" key="1">
    <source>
        <dbReference type="ARBA" id="ARBA00009477"/>
    </source>
</evidence>
<dbReference type="Pfam" id="PF25876">
    <property type="entry name" value="HH_MFP_RND"/>
    <property type="match status" value="1"/>
</dbReference>
<dbReference type="Pfam" id="PF25917">
    <property type="entry name" value="BSH_RND"/>
    <property type="match status" value="1"/>
</dbReference>
<dbReference type="Gene3D" id="2.40.420.20">
    <property type="match status" value="1"/>
</dbReference>
<proteinExistence type="inferred from homology"/>
<dbReference type="Gene3D" id="2.40.30.170">
    <property type="match status" value="1"/>
</dbReference>
<evidence type="ECO:0000259" key="4">
    <source>
        <dbReference type="Pfam" id="PF25917"/>
    </source>
</evidence>
<gene>
    <name evidence="6" type="ORF">GCM10010981_21130</name>
</gene>
<dbReference type="PANTHER" id="PTHR30469">
    <property type="entry name" value="MULTIDRUG RESISTANCE PROTEIN MDTA"/>
    <property type="match status" value="1"/>
</dbReference>
<dbReference type="PANTHER" id="PTHR30469:SF37">
    <property type="entry name" value="RAGD PROTEIN"/>
    <property type="match status" value="1"/>
</dbReference>